<dbReference type="Proteomes" id="UP001595997">
    <property type="component" value="Unassembled WGS sequence"/>
</dbReference>
<evidence type="ECO:0000259" key="2">
    <source>
        <dbReference type="SMART" id="SM00903"/>
    </source>
</evidence>
<comment type="caution">
    <text evidence="3">The sequence shown here is derived from an EMBL/GenBank/DDBJ whole genome shotgun (WGS) entry which is preliminary data.</text>
</comment>
<organism evidence="3 4">
    <name type="scientific">Streptomyces ovatisporus</name>
    <dbReference type="NCBI Taxonomy" id="1128682"/>
    <lineage>
        <taxon>Bacteria</taxon>
        <taxon>Bacillati</taxon>
        <taxon>Actinomycetota</taxon>
        <taxon>Actinomycetes</taxon>
        <taxon>Kitasatosporales</taxon>
        <taxon>Streptomycetaceae</taxon>
        <taxon>Streptomyces</taxon>
    </lineage>
</organism>
<protein>
    <submittedName>
        <fullName evidence="3">Flavin reductase family protein</fullName>
        <ecNumber evidence="3">1.5.1.-</ecNumber>
    </submittedName>
</protein>
<accession>A0ABV8ZY05</accession>
<evidence type="ECO:0000313" key="4">
    <source>
        <dbReference type="Proteomes" id="UP001595997"/>
    </source>
</evidence>
<dbReference type="PANTHER" id="PTHR30466:SF1">
    <property type="entry name" value="FMN REDUCTASE (NADH) RUTF"/>
    <property type="match status" value="1"/>
</dbReference>
<keyword evidence="1 3" id="KW-0560">Oxidoreductase</keyword>
<dbReference type="InterPro" id="IPR050268">
    <property type="entry name" value="NADH-dep_flavin_reductase"/>
</dbReference>
<dbReference type="InterPro" id="IPR012349">
    <property type="entry name" value="Split_barrel_FMN-bd"/>
</dbReference>
<keyword evidence="4" id="KW-1185">Reference proteome</keyword>
<dbReference type="RefSeq" id="WP_386440387.1">
    <property type="nucleotide sequence ID" value="NZ_JBHSFH010000001.1"/>
</dbReference>
<dbReference type="Pfam" id="PF01613">
    <property type="entry name" value="Flavin_Reduct"/>
    <property type="match status" value="1"/>
</dbReference>
<dbReference type="InterPro" id="IPR002563">
    <property type="entry name" value="Flavin_Rdtase-like_dom"/>
</dbReference>
<dbReference type="GO" id="GO:0016491">
    <property type="term" value="F:oxidoreductase activity"/>
    <property type="evidence" value="ECO:0007669"/>
    <property type="project" value="UniProtKB-KW"/>
</dbReference>
<dbReference type="PANTHER" id="PTHR30466">
    <property type="entry name" value="FLAVIN REDUCTASE"/>
    <property type="match status" value="1"/>
</dbReference>
<name>A0ABV8ZY05_9ACTN</name>
<dbReference type="EMBL" id="JBHSFH010000001">
    <property type="protein sequence ID" value="MFC4492554.1"/>
    <property type="molecule type" value="Genomic_DNA"/>
</dbReference>
<evidence type="ECO:0000256" key="1">
    <source>
        <dbReference type="ARBA" id="ARBA00023002"/>
    </source>
</evidence>
<feature type="domain" description="Flavin reductase like" evidence="2">
    <location>
        <begin position="21"/>
        <end position="167"/>
    </location>
</feature>
<evidence type="ECO:0000313" key="3">
    <source>
        <dbReference type="EMBL" id="MFC4492554.1"/>
    </source>
</evidence>
<dbReference type="EC" id="1.5.1.-" evidence="3"/>
<proteinExistence type="predicted"/>
<sequence length="181" mass="19178">MTESAVRTPVAAPPEEFRAMMSGFPTGVTVVTATDKSAVQWGMTCSSVCSVSLEPPVLLVCLRSGSPTLDAVLASGTFAVNLLHSGARATAELFASGNPRRFEMVPWESGPHAAGPHLTKDVHTVADCEVMLTQRVGDHTAVYGTARRISRHGEMAPLLYGLREFRGWPRVGTPDGSVGNS</sequence>
<reference evidence="4" key="1">
    <citation type="journal article" date="2019" name="Int. J. Syst. Evol. Microbiol.">
        <title>The Global Catalogue of Microorganisms (GCM) 10K type strain sequencing project: providing services to taxonomists for standard genome sequencing and annotation.</title>
        <authorList>
            <consortium name="The Broad Institute Genomics Platform"/>
            <consortium name="The Broad Institute Genome Sequencing Center for Infectious Disease"/>
            <person name="Wu L."/>
            <person name="Ma J."/>
        </authorList>
    </citation>
    <scope>NUCLEOTIDE SEQUENCE [LARGE SCALE GENOMIC DNA]</scope>
    <source>
        <strain evidence="4">CGMCC 4.7357</strain>
    </source>
</reference>
<dbReference type="SUPFAM" id="SSF50475">
    <property type="entry name" value="FMN-binding split barrel"/>
    <property type="match status" value="1"/>
</dbReference>
<dbReference type="SMART" id="SM00903">
    <property type="entry name" value="Flavin_Reduct"/>
    <property type="match status" value="1"/>
</dbReference>
<dbReference type="Gene3D" id="2.30.110.10">
    <property type="entry name" value="Electron Transport, Fmn-binding Protein, Chain A"/>
    <property type="match status" value="1"/>
</dbReference>
<gene>
    <name evidence="3" type="ORF">ACFPA8_00165</name>
</gene>